<protein>
    <submittedName>
        <fullName evidence="1">Uncharacterized protein</fullName>
    </submittedName>
</protein>
<accession>A0ACC1M2G0</accession>
<name>A0ACC1M2G0_9FUNG</name>
<evidence type="ECO:0000313" key="2">
    <source>
        <dbReference type="Proteomes" id="UP001139981"/>
    </source>
</evidence>
<organism evidence="1 2">
    <name type="scientific">Coemansia aciculifera</name>
    <dbReference type="NCBI Taxonomy" id="417176"/>
    <lineage>
        <taxon>Eukaryota</taxon>
        <taxon>Fungi</taxon>
        <taxon>Fungi incertae sedis</taxon>
        <taxon>Zoopagomycota</taxon>
        <taxon>Kickxellomycotina</taxon>
        <taxon>Kickxellomycetes</taxon>
        <taxon>Kickxellales</taxon>
        <taxon>Kickxellaceae</taxon>
        <taxon>Coemansia</taxon>
    </lineage>
</organism>
<keyword evidence="2" id="KW-1185">Reference proteome</keyword>
<proteinExistence type="predicted"/>
<sequence>MSELESVTPPTVTILQREKQQPPSPSLPTSAISSSSSSAAAADQILLDALCKSTDRAFLLDVEQQIIDFVDNLKQPRLSFPKQNSYRRLLLHKLADYYTLSHVVAGRYRDEIVFYRRQTPVNSASEWSISLPELLSTVVPPECVVIDDAVASSPAPPACAADNDLDELDSAAVSSPVTTGFTKILIKKRNPADGADSRRRTSAIADANAVAASSSGLKANDTNIAEDTIQTKTTAPLSASSLSAGVDACCEKLAAASVGGGRTKTIEQRQAEYERARAEIFQDDDEEAIPMPSPAQQQ</sequence>
<dbReference type="EMBL" id="JANBVB010000481">
    <property type="protein sequence ID" value="KAJ2893897.1"/>
    <property type="molecule type" value="Genomic_DNA"/>
</dbReference>
<gene>
    <name evidence="1" type="ORF">IWW38_002742</name>
</gene>
<reference evidence="1" key="1">
    <citation type="submission" date="2022-07" db="EMBL/GenBank/DDBJ databases">
        <title>Phylogenomic reconstructions and comparative analyses of Kickxellomycotina fungi.</title>
        <authorList>
            <person name="Reynolds N.K."/>
            <person name="Stajich J.E."/>
            <person name="Barry K."/>
            <person name="Grigoriev I.V."/>
            <person name="Crous P."/>
            <person name="Smith M.E."/>
        </authorList>
    </citation>
    <scope>NUCLEOTIDE SEQUENCE</scope>
    <source>
        <strain evidence="1">CBS 190363</strain>
    </source>
</reference>
<dbReference type="Proteomes" id="UP001139981">
    <property type="component" value="Unassembled WGS sequence"/>
</dbReference>
<evidence type="ECO:0000313" key="1">
    <source>
        <dbReference type="EMBL" id="KAJ2893897.1"/>
    </source>
</evidence>
<comment type="caution">
    <text evidence="1">The sequence shown here is derived from an EMBL/GenBank/DDBJ whole genome shotgun (WGS) entry which is preliminary data.</text>
</comment>